<dbReference type="CDD" id="cd07377">
    <property type="entry name" value="WHTH_GntR"/>
    <property type="match status" value="1"/>
</dbReference>
<sequence>MQDGKFLYQKVYDDLKSQIKEKQLLPNTKLPKEKELCRQYQVSMITVKRA</sequence>
<evidence type="ECO:0000313" key="6">
    <source>
        <dbReference type="Proteomes" id="UP000886817"/>
    </source>
</evidence>
<organism evidence="5 6">
    <name type="scientific">Candidatus Blautia gallistercoris</name>
    <dbReference type="NCBI Taxonomy" id="2838490"/>
    <lineage>
        <taxon>Bacteria</taxon>
        <taxon>Bacillati</taxon>
        <taxon>Bacillota</taxon>
        <taxon>Clostridia</taxon>
        <taxon>Lachnospirales</taxon>
        <taxon>Lachnospiraceae</taxon>
        <taxon>Blautia</taxon>
    </lineage>
</organism>
<evidence type="ECO:0000259" key="4">
    <source>
        <dbReference type="PROSITE" id="PS50949"/>
    </source>
</evidence>
<dbReference type="SUPFAM" id="SSF46785">
    <property type="entry name" value="Winged helix' DNA-binding domain"/>
    <property type="match status" value="1"/>
</dbReference>
<feature type="non-terminal residue" evidence="5">
    <location>
        <position position="50"/>
    </location>
</feature>
<evidence type="ECO:0000256" key="2">
    <source>
        <dbReference type="ARBA" id="ARBA00023125"/>
    </source>
</evidence>
<protein>
    <submittedName>
        <fullName evidence="5">Winged helix-turn-helix domain-containing protein</fullName>
    </submittedName>
</protein>
<dbReference type="GO" id="GO:0003677">
    <property type="term" value="F:DNA binding"/>
    <property type="evidence" value="ECO:0007669"/>
    <property type="project" value="UniProtKB-KW"/>
</dbReference>
<gene>
    <name evidence="5" type="ORF">IAA45_07805</name>
</gene>
<dbReference type="AlphaFoldDB" id="A0A9D1WI20"/>
<dbReference type="InterPro" id="IPR050679">
    <property type="entry name" value="Bact_HTH_transcr_reg"/>
</dbReference>
<reference evidence="5" key="2">
    <citation type="submission" date="2021-04" db="EMBL/GenBank/DDBJ databases">
        <authorList>
            <person name="Gilroy R."/>
        </authorList>
    </citation>
    <scope>NUCLEOTIDE SEQUENCE</scope>
    <source>
        <strain evidence="5">ChiSjej1B19-8411</strain>
    </source>
</reference>
<name>A0A9D1WI20_9FIRM</name>
<dbReference type="PROSITE" id="PS50949">
    <property type="entry name" value="HTH_GNTR"/>
    <property type="match status" value="1"/>
</dbReference>
<dbReference type="InterPro" id="IPR036390">
    <property type="entry name" value="WH_DNA-bd_sf"/>
</dbReference>
<keyword evidence="3" id="KW-0804">Transcription</keyword>
<dbReference type="Proteomes" id="UP000886817">
    <property type="component" value="Unassembled WGS sequence"/>
</dbReference>
<proteinExistence type="predicted"/>
<keyword evidence="2" id="KW-0238">DNA-binding</keyword>
<evidence type="ECO:0000256" key="3">
    <source>
        <dbReference type="ARBA" id="ARBA00023163"/>
    </source>
</evidence>
<evidence type="ECO:0000256" key="1">
    <source>
        <dbReference type="ARBA" id="ARBA00023015"/>
    </source>
</evidence>
<keyword evidence="1" id="KW-0805">Transcription regulation</keyword>
<evidence type="ECO:0000313" key="5">
    <source>
        <dbReference type="EMBL" id="HIX59601.1"/>
    </source>
</evidence>
<dbReference type="PANTHER" id="PTHR44846:SF1">
    <property type="entry name" value="MANNOSYL-D-GLYCERATE TRANSPORT_METABOLISM SYSTEM REPRESSOR MNGR-RELATED"/>
    <property type="match status" value="1"/>
</dbReference>
<dbReference type="Gene3D" id="1.10.10.10">
    <property type="entry name" value="Winged helix-like DNA-binding domain superfamily/Winged helix DNA-binding domain"/>
    <property type="match status" value="1"/>
</dbReference>
<dbReference type="PANTHER" id="PTHR44846">
    <property type="entry name" value="MANNOSYL-D-GLYCERATE TRANSPORT/METABOLISM SYSTEM REPRESSOR MNGR-RELATED"/>
    <property type="match status" value="1"/>
</dbReference>
<comment type="caution">
    <text evidence="5">The sequence shown here is derived from an EMBL/GenBank/DDBJ whole genome shotgun (WGS) entry which is preliminary data.</text>
</comment>
<dbReference type="InterPro" id="IPR036388">
    <property type="entry name" value="WH-like_DNA-bd_sf"/>
</dbReference>
<reference evidence="5" key="1">
    <citation type="journal article" date="2021" name="PeerJ">
        <title>Extensive microbial diversity within the chicken gut microbiome revealed by metagenomics and culture.</title>
        <authorList>
            <person name="Gilroy R."/>
            <person name="Ravi A."/>
            <person name="Getino M."/>
            <person name="Pursley I."/>
            <person name="Horton D.L."/>
            <person name="Alikhan N.F."/>
            <person name="Baker D."/>
            <person name="Gharbi K."/>
            <person name="Hall N."/>
            <person name="Watson M."/>
            <person name="Adriaenssens E.M."/>
            <person name="Foster-Nyarko E."/>
            <person name="Jarju S."/>
            <person name="Secka A."/>
            <person name="Antonio M."/>
            <person name="Oren A."/>
            <person name="Chaudhuri R.R."/>
            <person name="La Ragione R."/>
            <person name="Hildebrand F."/>
            <person name="Pallen M.J."/>
        </authorList>
    </citation>
    <scope>NUCLEOTIDE SEQUENCE</scope>
    <source>
        <strain evidence="5">ChiSjej1B19-8411</strain>
    </source>
</reference>
<accession>A0A9D1WI20</accession>
<dbReference type="InterPro" id="IPR000524">
    <property type="entry name" value="Tscrpt_reg_HTH_GntR"/>
</dbReference>
<dbReference type="GO" id="GO:0003700">
    <property type="term" value="F:DNA-binding transcription factor activity"/>
    <property type="evidence" value="ECO:0007669"/>
    <property type="project" value="InterPro"/>
</dbReference>
<dbReference type="EMBL" id="DXEX01000171">
    <property type="protein sequence ID" value="HIX59601.1"/>
    <property type="molecule type" value="Genomic_DNA"/>
</dbReference>
<dbReference type="Pfam" id="PF00392">
    <property type="entry name" value="GntR"/>
    <property type="match status" value="1"/>
</dbReference>
<feature type="domain" description="HTH gntR-type" evidence="4">
    <location>
        <begin position="5"/>
        <end position="50"/>
    </location>
</feature>
<dbReference type="GO" id="GO:0045892">
    <property type="term" value="P:negative regulation of DNA-templated transcription"/>
    <property type="evidence" value="ECO:0007669"/>
    <property type="project" value="TreeGrafter"/>
</dbReference>